<evidence type="ECO:0000313" key="1">
    <source>
        <dbReference type="EMBL" id="VAW95059.1"/>
    </source>
</evidence>
<dbReference type="Pfam" id="PF12007">
    <property type="entry name" value="DUF3501"/>
    <property type="match status" value="1"/>
</dbReference>
<name>A0A3B1A9Z8_9ZZZZ</name>
<dbReference type="EMBL" id="UOFR01000031">
    <property type="protein sequence ID" value="VAW95059.1"/>
    <property type="molecule type" value="Genomic_DNA"/>
</dbReference>
<dbReference type="AlphaFoldDB" id="A0A3B1A9Z8"/>
<sequence>MSKLQRSDLMSLEEYATQRVAFRDKVMAHKKTRHIHLGEHATLYFEDSLTMQYQVQEMLRVERIFEEEGIMEELNAYNPLIPDGKNLKATFMIEYADESERREALAKMIGIEDKVWVQVDGFAKVYAIADEDMERDTEEKTSAVHFLRFEFDDDMVAAAKKSTNIAMGIEHTAYTQILNPISNESKSSLVADFA</sequence>
<accession>A0A3B1A9Z8</accession>
<organism evidence="1">
    <name type="scientific">hydrothermal vent metagenome</name>
    <dbReference type="NCBI Taxonomy" id="652676"/>
    <lineage>
        <taxon>unclassified sequences</taxon>
        <taxon>metagenomes</taxon>
        <taxon>ecological metagenomes</taxon>
    </lineage>
</organism>
<evidence type="ECO:0008006" key="2">
    <source>
        <dbReference type="Google" id="ProtNLM"/>
    </source>
</evidence>
<proteinExistence type="predicted"/>
<reference evidence="1" key="1">
    <citation type="submission" date="2018-06" db="EMBL/GenBank/DDBJ databases">
        <authorList>
            <person name="Zhirakovskaya E."/>
        </authorList>
    </citation>
    <scope>NUCLEOTIDE SEQUENCE</scope>
</reference>
<protein>
    <recommendedName>
        <fullName evidence="2">DUF3501 domain-containing protein</fullName>
    </recommendedName>
</protein>
<gene>
    <name evidence="1" type="ORF">MNBD_GAMMA21-1618</name>
</gene>
<dbReference type="InterPro" id="IPR021890">
    <property type="entry name" value="DUF3501"/>
</dbReference>